<name>A0A0F8ZWW7_9ZZZZ</name>
<gene>
    <name evidence="1" type="ORF">LCGC14_2723510</name>
</gene>
<protein>
    <submittedName>
        <fullName evidence="1">Uncharacterized protein</fullName>
    </submittedName>
</protein>
<evidence type="ECO:0000313" key="1">
    <source>
        <dbReference type="EMBL" id="KKK90385.1"/>
    </source>
</evidence>
<reference evidence="1" key="1">
    <citation type="journal article" date="2015" name="Nature">
        <title>Complex archaea that bridge the gap between prokaryotes and eukaryotes.</title>
        <authorList>
            <person name="Spang A."/>
            <person name="Saw J.H."/>
            <person name="Jorgensen S.L."/>
            <person name="Zaremba-Niedzwiedzka K."/>
            <person name="Martijn J."/>
            <person name="Lind A.E."/>
            <person name="van Eijk R."/>
            <person name="Schleper C."/>
            <person name="Guy L."/>
            <person name="Ettema T.J."/>
        </authorList>
    </citation>
    <scope>NUCLEOTIDE SEQUENCE</scope>
</reference>
<proteinExistence type="predicted"/>
<organism evidence="1">
    <name type="scientific">marine sediment metagenome</name>
    <dbReference type="NCBI Taxonomy" id="412755"/>
    <lineage>
        <taxon>unclassified sequences</taxon>
        <taxon>metagenomes</taxon>
        <taxon>ecological metagenomes</taxon>
    </lineage>
</organism>
<sequence length="94" mass="10647">MTDEMIEAAAKAYCGEKDWRALIKLEDIVPGAVAAMLRDINRAIEAYQATLAKAGYKILPREPTEEMIKVMWFSTHPRDDWQAGWDAYPDKSDG</sequence>
<accession>A0A0F8ZWW7</accession>
<dbReference type="AlphaFoldDB" id="A0A0F8ZWW7"/>
<comment type="caution">
    <text evidence="1">The sequence shown here is derived from an EMBL/GenBank/DDBJ whole genome shotgun (WGS) entry which is preliminary data.</text>
</comment>
<dbReference type="EMBL" id="LAZR01049124">
    <property type="protein sequence ID" value="KKK90385.1"/>
    <property type="molecule type" value="Genomic_DNA"/>
</dbReference>